<evidence type="ECO:0008006" key="4">
    <source>
        <dbReference type="Google" id="ProtNLM"/>
    </source>
</evidence>
<sequence length="142" mass="15940">MKKIKDERLILKNLQHIRIAYVVQTLGILLILGYELIQGGLEGMRENPIWLVFMLTTVVYAYVSMSTSVDHEREKRSPKKSLAIGLIVTITIAAGVVVLTAMTPGFAWADGFLIGGILCVCGLVPLVYIYRLRMKRTMELEE</sequence>
<keyword evidence="3" id="KW-1185">Reference proteome</keyword>
<dbReference type="OrthoDB" id="2300382at2"/>
<organism evidence="2 3">
    <name type="scientific">Planococcus massiliensis</name>
    <dbReference type="NCBI Taxonomy" id="1499687"/>
    <lineage>
        <taxon>Bacteria</taxon>
        <taxon>Bacillati</taxon>
        <taxon>Bacillota</taxon>
        <taxon>Bacilli</taxon>
        <taxon>Bacillales</taxon>
        <taxon>Caryophanaceae</taxon>
        <taxon>Planococcus</taxon>
    </lineage>
</organism>
<evidence type="ECO:0000313" key="3">
    <source>
        <dbReference type="Proteomes" id="UP000043699"/>
    </source>
</evidence>
<reference evidence="2 3" key="1">
    <citation type="submission" date="2014-09" db="EMBL/GenBank/DDBJ databases">
        <authorList>
            <person name="Urmite Genomes Urmite Genomes"/>
        </authorList>
    </citation>
    <scope>NUCLEOTIDE SEQUENCE [LARGE SCALE GENOMIC DNA]</scope>
    <source>
        <strain evidence="2 3">ES2</strain>
    </source>
</reference>
<accession>A0A098ELZ8</accession>
<evidence type="ECO:0000313" key="2">
    <source>
        <dbReference type="EMBL" id="CEG22805.1"/>
    </source>
</evidence>
<protein>
    <recommendedName>
        <fullName evidence="4">Branched-chain amino acid ABC transporter substrate-binding protein</fullName>
    </recommendedName>
</protein>
<keyword evidence="1" id="KW-0472">Membrane</keyword>
<feature type="transmembrane region" description="Helical" evidence="1">
    <location>
        <begin position="20"/>
        <end position="37"/>
    </location>
</feature>
<dbReference type="RefSeq" id="WP_052651628.1">
    <property type="nucleotide sequence ID" value="NZ_CCXS01000001.1"/>
</dbReference>
<gene>
    <name evidence="2" type="ORF">BN1080_01740</name>
</gene>
<evidence type="ECO:0000256" key="1">
    <source>
        <dbReference type="SAM" id="Phobius"/>
    </source>
</evidence>
<dbReference type="STRING" id="1499687.BN1080_01740"/>
<proteinExistence type="predicted"/>
<dbReference type="AlphaFoldDB" id="A0A098ELZ8"/>
<feature type="transmembrane region" description="Helical" evidence="1">
    <location>
        <begin position="81"/>
        <end position="102"/>
    </location>
</feature>
<keyword evidence="1" id="KW-0812">Transmembrane</keyword>
<feature type="transmembrane region" description="Helical" evidence="1">
    <location>
        <begin position="49"/>
        <end position="69"/>
    </location>
</feature>
<feature type="transmembrane region" description="Helical" evidence="1">
    <location>
        <begin position="108"/>
        <end position="130"/>
    </location>
</feature>
<dbReference type="SUPFAM" id="SSF103473">
    <property type="entry name" value="MFS general substrate transporter"/>
    <property type="match status" value="1"/>
</dbReference>
<dbReference type="Proteomes" id="UP000043699">
    <property type="component" value="Unassembled WGS sequence"/>
</dbReference>
<dbReference type="EMBL" id="CCXS01000001">
    <property type="protein sequence ID" value="CEG22805.1"/>
    <property type="molecule type" value="Genomic_DNA"/>
</dbReference>
<dbReference type="InterPro" id="IPR036259">
    <property type="entry name" value="MFS_trans_sf"/>
</dbReference>
<name>A0A098ELZ8_9BACL</name>
<keyword evidence="1" id="KW-1133">Transmembrane helix</keyword>